<dbReference type="Proteomes" id="UP000075604">
    <property type="component" value="Unassembled WGS sequence"/>
</dbReference>
<name>A0A150PQN7_SORCE</name>
<feature type="transmembrane region" description="Helical" evidence="8">
    <location>
        <begin position="245"/>
        <end position="265"/>
    </location>
</feature>
<evidence type="ECO:0000313" key="11">
    <source>
        <dbReference type="Proteomes" id="UP000075604"/>
    </source>
</evidence>
<keyword evidence="3" id="KW-0813">Transport</keyword>
<proteinExistence type="inferred from homology"/>
<feature type="transmembrane region" description="Helical" evidence="8">
    <location>
        <begin position="51"/>
        <end position="70"/>
    </location>
</feature>
<dbReference type="GO" id="GO:0005886">
    <property type="term" value="C:plasma membrane"/>
    <property type="evidence" value="ECO:0007669"/>
    <property type="project" value="UniProtKB-SubCell"/>
</dbReference>
<dbReference type="InterPro" id="IPR020846">
    <property type="entry name" value="MFS_dom"/>
</dbReference>
<feature type="transmembrane region" description="Helical" evidence="8">
    <location>
        <begin position="82"/>
        <end position="98"/>
    </location>
</feature>
<dbReference type="GO" id="GO:0042910">
    <property type="term" value="F:xenobiotic transmembrane transporter activity"/>
    <property type="evidence" value="ECO:0007669"/>
    <property type="project" value="InterPro"/>
</dbReference>
<dbReference type="NCBIfam" id="TIGR00710">
    <property type="entry name" value="efflux_Bcr_CflA"/>
    <property type="match status" value="1"/>
</dbReference>
<keyword evidence="7 8" id="KW-0472">Membrane</keyword>
<dbReference type="CDD" id="cd17320">
    <property type="entry name" value="MFS_MdfA_MDR_like"/>
    <property type="match status" value="1"/>
</dbReference>
<keyword evidence="5 8" id="KW-0812">Transmembrane</keyword>
<feature type="domain" description="Major facilitator superfamily (MFS) profile" evidence="9">
    <location>
        <begin position="16"/>
        <end position="393"/>
    </location>
</feature>
<dbReference type="EMBL" id="JELX01001690">
    <property type="protein sequence ID" value="KYF58071.1"/>
    <property type="molecule type" value="Genomic_DNA"/>
</dbReference>
<feature type="transmembrane region" description="Helical" evidence="8">
    <location>
        <begin position="314"/>
        <end position="333"/>
    </location>
</feature>
<comment type="subcellular location">
    <subcellularLocation>
        <location evidence="1">Cell membrane</location>
        <topology evidence="1">Multi-pass membrane protein</topology>
    </subcellularLocation>
</comment>
<dbReference type="AlphaFoldDB" id="A0A150PQN7"/>
<dbReference type="Pfam" id="PF07690">
    <property type="entry name" value="MFS_1"/>
    <property type="match status" value="1"/>
</dbReference>
<protein>
    <submittedName>
        <fullName evidence="10">MFS transporter</fullName>
    </submittedName>
</protein>
<dbReference type="GO" id="GO:1990961">
    <property type="term" value="P:xenobiotic detoxification by transmembrane export across the plasma membrane"/>
    <property type="evidence" value="ECO:0007669"/>
    <property type="project" value="InterPro"/>
</dbReference>
<gene>
    <name evidence="10" type="ORF">BE04_51115</name>
</gene>
<dbReference type="InterPro" id="IPR004812">
    <property type="entry name" value="Efflux_drug-R_Bcr/CmlA"/>
</dbReference>
<feature type="transmembrane region" description="Helical" evidence="8">
    <location>
        <begin position="371"/>
        <end position="389"/>
    </location>
</feature>
<evidence type="ECO:0000256" key="5">
    <source>
        <dbReference type="ARBA" id="ARBA00022692"/>
    </source>
</evidence>
<organism evidence="10 11">
    <name type="scientific">Sorangium cellulosum</name>
    <name type="common">Polyangium cellulosum</name>
    <dbReference type="NCBI Taxonomy" id="56"/>
    <lineage>
        <taxon>Bacteria</taxon>
        <taxon>Pseudomonadati</taxon>
        <taxon>Myxococcota</taxon>
        <taxon>Polyangia</taxon>
        <taxon>Polyangiales</taxon>
        <taxon>Polyangiaceae</taxon>
        <taxon>Sorangium</taxon>
    </lineage>
</organism>
<evidence type="ECO:0000256" key="4">
    <source>
        <dbReference type="ARBA" id="ARBA00022475"/>
    </source>
</evidence>
<evidence type="ECO:0000256" key="8">
    <source>
        <dbReference type="SAM" id="Phobius"/>
    </source>
</evidence>
<evidence type="ECO:0000259" key="9">
    <source>
        <dbReference type="PROSITE" id="PS50850"/>
    </source>
</evidence>
<dbReference type="InterPro" id="IPR036259">
    <property type="entry name" value="MFS_trans_sf"/>
</dbReference>
<evidence type="ECO:0000256" key="6">
    <source>
        <dbReference type="ARBA" id="ARBA00022989"/>
    </source>
</evidence>
<dbReference type="NCBIfam" id="NF033134">
    <property type="entry name" value="cmlA_floR"/>
    <property type="match status" value="1"/>
</dbReference>
<comment type="caution">
    <text evidence="10">The sequence shown here is derived from an EMBL/GenBank/DDBJ whole genome shotgun (WGS) entry which is preliminary data.</text>
</comment>
<evidence type="ECO:0000256" key="7">
    <source>
        <dbReference type="ARBA" id="ARBA00023136"/>
    </source>
</evidence>
<dbReference type="PROSITE" id="PS50850">
    <property type="entry name" value="MFS"/>
    <property type="match status" value="1"/>
</dbReference>
<evidence type="ECO:0000256" key="3">
    <source>
        <dbReference type="ARBA" id="ARBA00022448"/>
    </source>
</evidence>
<dbReference type="SUPFAM" id="SSF103473">
    <property type="entry name" value="MFS general substrate transporter"/>
    <property type="match status" value="1"/>
</dbReference>
<sequence length="410" mass="42881">MPRNRSTHWNLSLSAALLLMAPFDLLASLAMDVYLPVVPSMPGILGTSPSVVQLTLSLYMVVLGAGQLVFGPISDRVGRRPVLLGGAVLFAAASYLLAGAESAAAFVALRVVQALGAAAALVATFATVRDVYAERAEGAVIYSLFGSMLAFVPALGPVIGALLADHLGWRAIFVALGAAATAAALNAAPRWRETRPVNASRPRAAFGEILTDASFWTYTLGFSAAMGAFFVFFSTVSRVLIDRAGFSQLTFSLLFATVALVMIATTRFAKRFVARWGRAGSLVRGMGMLLLGAALLAVGQGIAAPSFWTFVPPMWIIAIGIVFANSVAANGALQRFGHVAGTATALYYCIESLVVGIVGTTLVVLLPGDTAWPLSAYCTLMAVVVLGLVRRVERSPAAAVSPDPARARET</sequence>
<keyword evidence="4" id="KW-1003">Cell membrane</keyword>
<dbReference type="Gene3D" id="1.20.1720.10">
    <property type="entry name" value="Multidrug resistance protein D"/>
    <property type="match status" value="1"/>
</dbReference>
<evidence type="ECO:0000256" key="1">
    <source>
        <dbReference type="ARBA" id="ARBA00004651"/>
    </source>
</evidence>
<reference evidence="10 11" key="1">
    <citation type="submission" date="2014-02" db="EMBL/GenBank/DDBJ databases">
        <title>The small core and large imbalanced accessory genome model reveals a collaborative survival strategy of Sorangium cellulosum strains in nature.</title>
        <authorList>
            <person name="Han K."/>
            <person name="Peng R."/>
            <person name="Blom J."/>
            <person name="Li Y.-Z."/>
        </authorList>
    </citation>
    <scope>NUCLEOTIDE SEQUENCE [LARGE SCALE GENOMIC DNA]</scope>
    <source>
        <strain evidence="10 11">So0157-18</strain>
    </source>
</reference>
<feature type="transmembrane region" description="Helical" evidence="8">
    <location>
        <begin position="104"/>
        <end position="128"/>
    </location>
</feature>
<feature type="transmembrane region" description="Helical" evidence="8">
    <location>
        <begin position="345"/>
        <end position="365"/>
    </location>
</feature>
<dbReference type="InterPro" id="IPR011701">
    <property type="entry name" value="MFS"/>
</dbReference>
<evidence type="ECO:0000256" key="2">
    <source>
        <dbReference type="ARBA" id="ARBA00006236"/>
    </source>
</evidence>
<evidence type="ECO:0000313" key="10">
    <source>
        <dbReference type="EMBL" id="KYF58071.1"/>
    </source>
</evidence>
<feature type="transmembrane region" description="Helical" evidence="8">
    <location>
        <begin position="140"/>
        <end position="163"/>
    </location>
</feature>
<feature type="transmembrane region" description="Helical" evidence="8">
    <location>
        <begin position="169"/>
        <end position="188"/>
    </location>
</feature>
<feature type="transmembrane region" description="Helical" evidence="8">
    <location>
        <begin position="209"/>
        <end position="233"/>
    </location>
</feature>
<dbReference type="PANTHER" id="PTHR42718:SF9">
    <property type="entry name" value="MAJOR FACILITATOR SUPERFAMILY MULTIDRUG TRANSPORTER MFSC"/>
    <property type="match status" value="1"/>
</dbReference>
<feature type="transmembrane region" description="Helical" evidence="8">
    <location>
        <begin position="286"/>
        <end position="308"/>
    </location>
</feature>
<keyword evidence="6 8" id="KW-1133">Transmembrane helix</keyword>
<dbReference type="PANTHER" id="PTHR42718">
    <property type="entry name" value="MAJOR FACILITATOR SUPERFAMILY MULTIDRUG TRANSPORTER MFSC"/>
    <property type="match status" value="1"/>
</dbReference>
<comment type="similarity">
    <text evidence="2">Belongs to the major facilitator superfamily. Bcr/CmlA family.</text>
</comment>
<accession>A0A150PQN7</accession>